<name>A0ACB7RU98_HYAAI</name>
<keyword evidence="2" id="KW-1185">Reference proteome</keyword>
<organism evidence="1 2">
    <name type="scientific">Hyalomma asiaticum</name>
    <name type="common">Tick</name>
    <dbReference type="NCBI Taxonomy" id="266040"/>
    <lineage>
        <taxon>Eukaryota</taxon>
        <taxon>Metazoa</taxon>
        <taxon>Ecdysozoa</taxon>
        <taxon>Arthropoda</taxon>
        <taxon>Chelicerata</taxon>
        <taxon>Arachnida</taxon>
        <taxon>Acari</taxon>
        <taxon>Parasitiformes</taxon>
        <taxon>Ixodida</taxon>
        <taxon>Ixodoidea</taxon>
        <taxon>Ixodidae</taxon>
        <taxon>Hyalomminae</taxon>
        <taxon>Hyalomma</taxon>
    </lineage>
</organism>
<dbReference type="EMBL" id="CM023487">
    <property type="protein sequence ID" value="KAH6926203.1"/>
    <property type="molecule type" value="Genomic_DNA"/>
</dbReference>
<comment type="caution">
    <text evidence="1">The sequence shown here is derived from an EMBL/GenBank/DDBJ whole genome shotgun (WGS) entry which is preliminary data.</text>
</comment>
<proteinExistence type="predicted"/>
<dbReference type="Proteomes" id="UP000821845">
    <property type="component" value="Chromosome 7"/>
</dbReference>
<reference evidence="1" key="1">
    <citation type="submission" date="2020-05" db="EMBL/GenBank/DDBJ databases">
        <title>Large-scale comparative analyses of tick genomes elucidate their genetic diversity and vector capacities.</title>
        <authorList>
            <person name="Jia N."/>
            <person name="Wang J."/>
            <person name="Shi W."/>
            <person name="Du L."/>
            <person name="Sun Y."/>
            <person name="Zhan W."/>
            <person name="Jiang J."/>
            <person name="Wang Q."/>
            <person name="Zhang B."/>
            <person name="Ji P."/>
            <person name="Sakyi L.B."/>
            <person name="Cui X."/>
            <person name="Yuan T."/>
            <person name="Jiang B."/>
            <person name="Yang W."/>
            <person name="Lam T.T.-Y."/>
            <person name="Chang Q."/>
            <person name="Ding S."/>
            <person name="Wang X."/>
            <person name="Zhu J."/>
            <person name="Ruan X."/>
            <person name="Zhao L."/>
            <person name="Wei J."/>
            <person name="Que T."/>
            <person name="Du C."/>
            <person name="Cheng J."/>
            <person name="Dai P."/>
            <person name="Han X."/>
            <person name="Huang E."/>
            <person name="Gao Y."/>
            <person name="Liu J."/>
            <person name="Shao H."/>
            <person name="Ye R."/>
            <person name="Li L."/>
            <person name="Wei W."/>
            <person name="Wang X."/>
            <person name="Wang C."/>
            <person name="Yang T."/>
            <person name="Huo Q."/>
            <person name="Li W."/>
            <person name="Guo W."/>
            <person name="Chen H."/>
            <person name="Zhou L."/>
            <person name="Ni X."/>
            <person name="Tian J."/>
            <person name="Zhou Y."/>
            <person name="Sheng Y."/>
            <person name="Liu T."/>
            <person name="Pan Y."/>
            <person name="Xia L."/>
            <person name="Li J."/>
            <person name="Zhao F."/>
            <person name="Cao W."/>
        </authorList>
    </citation>
    <scope>NUCLEOTIDE SEQUENCE</scope>
    <source>
        <strain evidence="1">Hyas-2018</strain>
    </source>
</reference>
<gene>
    <name evidence="1" type="ORF">HPB50_015815</name>
</gene>
<sequence length="303" mass="32857">MQQLSGDKVDALDSLLLLEIFLQKLPPNVKMVLTASNVDDLSKLHELAVKIIAVASTCFAAIAWVPLPHQELQGMKNILRLVDSVAALHNASRTSPDYRHLEADLDLEGDPEPEAAAGAVPPLGRVESLVRDPGSAPGPGPAPNHVPAHGSVSGPVPVLTSEKLTQPAQARAPPPGQATGTPQGSSYPRQTTPTRTKAGESQTYPGPQGLVAATASIVVDRSRFREFTVADWLFRNIRSTMPSATDNLEEWCEGIRKDIATAPKRVQSDLNVEKMDSMLARQLEAKDALFRRCTEQRHNRRLR</sequence>
<protein>
    <submittedName>
        <fullName evidence="1">Uncharacterized protein</fullName>
    </submittedName>
</protein>
<evidence type="ECO:0000313" key="2">
    <source>
        <dbReference type="Proteomes" id="UP000821845"/>
    </source>
</evidence>
<evidence type="ECO:0000313" key="1">
    <source>
        <dbReference type="EMBL" id="KAH6926203.1"/>
    </source>
</evidence>
<accession>A0ACB7RU98</accession>